<feature type="region of interest" description="Disordered" evidence="1">
    <location>
        <begin position="10"/>
        <end position="52"/>
    </location>
</feature>
<reference evidence="2 3" key="1">
    <citation type="journal article" date="2020" name="Microbiol. Resour. Announc.">
        <title>Draft Genome Sequence of a Cladosporium Species Isolated from the Mesophotic Ascidian Didemnum maculosum.</title>
        <authorList>
            <person name="Gioti A."/>
            <person name="Siaperas R."/>
            <person name="Nikolaivits E."/>
            <person name="Le Goff G."/>
            <person name="Ouazzani J."/>
            <person name="Kotoulas G."/>
            <person name="Topakas E."/>
        </authorList>
    </citation>
    <scope>NUCLEOTIDE SEQUENCE [LARGE SCALE GENOMIC DNA]</scope>
    <source>
        <strain evidence="2 3">TM138-S3</strain>
    </source>
</reference>
<feature type="compositionally biased region" description="Basic and acidic residues" evidence="1">
    <location>
        <begin position="11"/>
        <end position="20"/>
    </location>
</feature>
<dbReference type="InterPro" id="IPR009836">
    <property type="entry name" value="GRDP-like"/>
</dbReference>
<dbReference type="PANTHER" id="PTHR34365:SF7">
    <property type="entry name" value="GLYCINE-RICH DOMAIN-CONTAINING PROTEIN 1"/>
    <property type="match status" value="1"/>
</dbReference>
<dbReference type="Proteomes" id="UP000803884">
    <property type="component" value="Unassembled WGS sequence"/>
</dbReference>
<organism evidence="2 3">
    <name type="scientific">Cladosporium halotolerans</name>
    <dbReference type="NCBI Taxonomy" id="1052096"/>
    <lineage>
        <taxon>Eukaryota</taxon>
        <taxon>Fungi</taxon>
        <taxon>Dikarya</taxon>
        <taxon>Ascomycota</taxon>
        <taxon>Pezizomycotina</taxon>
        <taxon>Dothideomycetes</taxon>
        <taxon>Dothideomycetidae</taxon>
        <taxon>Cladosporiales</taxon>
        <taxon>Cladosporiaceae</taxon>
        <taxon>Cladosporium</taxon>
    </lineage>
</organism>
<gene>
    <name evidence="2" type="ORF">WHR41_08760</name>
</gene>
<dbReference type="AlphaFoldDB" id="A0AB34KGF1"/>
<dbReference type="EMBL" id="JAAQHG020000046">
    <property type="protein sequence ID" value="KAL1582635.1"/>
    <property type="molecule type" value="Genomic_DNA"/>
</dbReference>
<keyword evidence="3" id="KW-1185">Reference proteome</keyword>
<comment type="caution">
    <text evidence="2">The sequence shown here is derived from an EMBL/GenBank/DDBJ whole genome shotgun (WGS) entry which is preliminary data.</text>
</comment>
<dbReference type="GeneID" id="96010202"/>
<evidence type="ECO:0000256" key="1">
    <source>
        <dbReference type="SAM" id="MobiDB-lite"/>
    </source>
</evidence>
<evidence type="ECO:0000313" key="2">
    <source>
        <dbReference type="EMBL" id="KAL1582635.1"/>
    </source>
</evidence>
<dbReference type="PANTHER" id="PTHR34365">
    <property type="entry name" value="ENOLASE (DUF1399)"/>
    <property type="match status" value="1"/>
</dbReference>
<evidence type="ECO:0000313" key="3">
    <source>
        <dbReference type="Proteomes" id="UP000803884"/>
    </source>
</evidence>
<proteinExistence type="predicted"/>
<sequence>MPSRLSAIFARSDKAEEAKAEAAAAERNSPPSDPVPEYSASHPPPPDYVADEESVAAPPDYTAGFTNLNIADGPSLDIPKVNETIAHLKLLECFYRLKQRIGSTDGLFGINNDKIVDLGRKSDLSNGETAKDLLPKVAEKRWAVYVARAVDRFHAWLSVYAPADNLPTIVEFDRDGRLGLITEPSYVKRSAIPITTANMPPVDVVMVWHAYMLNPRAYLEDCIRLGRMDLWNMRMPWNAIASSVDASTFAFQPGPLAEGAFTRLTGRYWDNLVDGDVKKVECPNCQSQLTASWTTCCTFEPAEETNRSLTVNVEAMLASGAGFCDRNFATTCSGCETQITHNTLRAGKFCSDLRQLLAKRTPMPGTILGLRGIPIKVGTSSDPSWKKVFFVVNNLLSYGLGQKILDQPNLKGEGLNQSMARIRDMISTTITDSKKYMRTVRDSASHKMTRLESVGFRKMMSRYWENSSPFAIDLVGAVVRQGTFIEKMHSIDWLHSPALPATMARLILKYERFVKLMDIQPGKMAVPTLDVDLAWHTHQLNPPSYLKYTVSKCRQFVDHDDKVSATKLDDAFAWTSKTYEKMFGDKYSECTCWYCEAVRESNMSSATRLFSSKGKEKLHDVEQDPKKSVHISAHNAVHPYESKQYSADAQAQAAKLEAAYEKACERAKKKGGNPPKRDDYYWSTAYGYPVWIPAYSPFIYVGYTPGLYATTPSCMALHPGAGACVAGTCSGTVSAGACGAGTCAGGITGGCSGGHSLGGGMSSCGGGGGGCGAGGGN</sequence>
<dbReference type="RefSeq" id="XP_069225742.1">
    <property type="nucleotide sequence ID" value="XM_069377364.1"/>
</dbReference>
<name>A0AB34KGF1_9PEZI</name>
<accession>A0AB34KGF1</accession>
<protein>
    <recommendedName>
        <fullName evidence="4">Glycine-rich domain-containing protein 1</fullName>
    </recommendedName>
</protein>
<evidence type="ECO:0008006" key="4">
    <source>
        <dbReference type="Google" id="ProtNLM"/>
    </source>
</evidence>
<dbReference type="Pfam" id="PF07173">
    <property type="entry name" value="GRDP-like"/>
    <property type="match status" value="1"/>
</dbReference>